<gene>
    <name evidence="1" type="ORF">BDU57DRAFT_555744</name>
</gene>
<dbReference type="AlphaFoldDB" id="A0A6A5QRL5"/>
<dbReference type="InterPro" id="IPR052517">
    <property type="entry name" value="GlcG_carb_metab_protein"/>
</dbReference>
<dbReference type="InterPro" id="IPR005624">
    <property type="entry name" value="PduO/GlcC-like"/>
</dbReference>
<evidence type="ECO:0000313" key="1">
    <source>
        <dbReference type="EMBL" id="KAF1918053.1"/>
    </source>
</evidence>
<dbReference type="SUPFAM" id="SSF143744">
    <property type="entry name" value="GlcG-like"/>
    <property type="match status" value="1"/>
</dbReference>
<dbReference type="EMBL" id="ML979134">
    <property type="protein sequence ID" value="KAF1918053.1"/>
    <property type="molecule type" value="Genomic_DNA"/>
</dbReference>
<dbReference type="Proteomes" id="UP000800096">
    <property type="component" value="Unassembled WGS sequence"/>
</dbReference>
<dbReference type="PANTHER" id="PTHR34309">
    <property type="entry name" value="SLR1406 PROTEIN"/>
    <property type="match status" value="1"/>
</dbReference>
<keyword evidence="2" id="KW-1185">Reference proteome</keyword>
<organism evidence="1 2">
    <name type="scientific">Ampelomyces quisqualis</name>
    <name type="common">Powdery mildew agent</name>
    <dbReference type="NCBI Taxonomy" id="50730"/>
    <lineage>
        <taxon>Eukaryota</taxon>
        <taxon>Fungi</taxon>
        <taxon>Dikarya</taxon>
        <taxon>Ascomycota</taxon>
        <taxon>Pezizomycotina</taxon>
        <taxon>Dothideomycetes</taxon>
        <taxon>Pleosporomycetidae</taxon>
        <taxon>Pleosporales</taxon>
        <taxon>Pleosporineae</taxon>
        <taxon>Phaeosphaeriaceae</taxon>
        <taxon>Ampelomyces</taxon>
    </lineage>
</organism>
<dbReference type="OrthoDB" id="3790458at2759"/>
<protein>
    <submittedName>
        <fullName evidence="1">Uncharacterized protein</fullName>
    </submittedName>
</protein>
<proteinExistence type="predicted"/>
<dbReference type="Gene3D" id="3.30.450.150">
    <property type="entry name" value="Haem-degrading domain"/>
    <property type="match status" value="1"/>
</dbReference>
<dbReference type="Pfam" id="PF03928">
    <property type="entry name" value="HbpS-like"/>
    <property type="match status" value="1"/>
</dbReference>
<name>A0A6A5QRL5_AMPQU</name>
<dbReference type="InterPro" id="IPR038084">
    <property type="entry name" value="PduO/GlcC-like_sf"/>
</dbReference>
<dbReference type="PANTHER" id="PTHR34309:SF1">
    <property type="entry name" value="PROTEIN GLCG"/>
    <property type="match status" value="1"/>
</dbReference>
<accession>A0A6A5QRL5</accession>
<sequence>MSPRALATTSVPTLTQNGNRVSLQAAEQLALEIGVPIIAVVDAHTHLLTFTRMDGAKITSINIAMDIAFTAAGKRIQKSAFYCSTGPSHKDEAAAKAGRDAVLALIRKEKVYEERRVENECQAVLMLRKKRIRLHKFRGRKKGSISLSDFGNLSETSGMGLLLDTPPQEGEMLPEEEEIPPSFVGKVLLGRA</sequence>
<reference evidence="1" key="1">
    <citation type="journal article" date="2020" name="Stud. Mycol.">
        <title>101 Dothideomycetes genomes: a test case for predicting lifestyles and emergence of pathogens.</title>
        <authorList>
            <person name="Haridas S."/>
            <person name="Albert R."/>
            <person name="Binder M."/>
            <person name="Bloem J."/>
            <person name="Labutti K."/>
            <person name="Salamov A."/>
            <person name="Andreopoulos B."/>
            <person name="Baker S."/>
            <person name="Barry K."/>
            <person name="Bills G."/>
            <person name="Bluhm B."/>
            <person name="Cannon C."/>
            <person name="Castanera R."/>
            <person name="Culley D."/>
            <person name="Daum C."/>
            <person name="Ezra D."/>
            <person name="Gonzalez J."/>
            <person name="Henrissat B."/>
            <person name="Kuo A."/>
            <person name="Liang C."/>
            <person name="Lipzen A."/>
            <person name="Lutzoni F."/>
            <person name="Magnuson J."/>
            <person name="Mondo S."/>
            <person name="Nolan M."/>
            <person name="Ohm R."/>
            <person name="Pangilinan J."/>
            <person name="Park H.-J."/>
            <person name="Ramirez L."/>
            <person name="Alfaro M."/>
            <person name="Sun H."/>
            <person name="Tritt A."/>
            <person name="Yoshinaga Y."/>
            <person name="Zwiers L.-H."/>
            <person name="Turgeon B."/>
            <person name="Goodwin S."/>
            <person name="Spatafora J."/>
            <person name="Crous P."/>
            <person name="Grigoriev I."/>
        </authorList>
    </citation>
    <scope>NUCLEOTIDE SEQUENCE</scope>
    <source>
        <strain evidence="1">HMLAC05119</strain>
    </source>
</reference>
<evidence type="ECO:0000313" key="2">
    <source>
        <dbReference type="Proteomes" id="UP000800096"/>
    </source>
</evidence>